<keyword evidence="1" id="KW-1133">Transmembrane helix</keyword>
<organism evidence="2 3">
    <name type="scientific">Eiseniibacteriota bacterium</name>
    <dbReference type="NCBI Taxonomy" id="2212470"/>
    <lineage>
        <taxon>Bacteria</taxon>
        <taxon>Candidatus Eiseniibacteriota</taxon>
    </lineage>
</organism>
<keyword evidence="1" id="KW-0472">Membrane</keyword>
<proteinExistence type="predicted"/>
<evidence type="ECO:0000313" key="2">
    <source>
        <dbReference type="EMBL" id="TMQ64915.1"/>
    </source>
</evidence>
<feature type="transmembrane region" description="Helical" evidence="1">
    <location>
        <begin position="49"/>
        <end position="74"/>
    </location>
</feature>
<feature type="transmembrane region" description="Helical" evidence="1">
    <location>
        <begin position="120"/>
        <end position="137"/>
    </location>
</feature>
<accession>A0A538TMU7</accession>
<dbReference type="EMBL" id="VBOZ01000016">
    <property type="protein sequence ID" value="TMQ64915.1"/>
    <property type="molecule type" value="Genomic_DNA"/>
</dbReference>
<comment type="caution">
    <text evidence="2">The sequence shown here is derived from an EMBL/GenBank/DDBJ whole genome shotgun (WGS) entry which is preliminary data.</text>
</comment>
<sequence length="186" mass="19803">MHDVAAAHLSAWESFYIIVGSSAGALTGLQFVVMALIREARPHGSRHEVSAFGTPTVVHFCAVLLLGAVLSAPWGAVSKAAFPLGVLGLAGIAYTAVVIKRAVRQQGYKPDFGDWTWHTALPLLSYAALLVAAIAMSRSPAQALFVIGASSLTLLFVGIHNAWDTVTYIIVSEWESTKAKRKAEES</sequence>
<feature type="transmembrane region" description="Helical" evidence="1">
    <location>
        <begin position="143"/>
        <end position="171"/>
    </location>
</feature>
<name>A0A538TMU7_UNCEI</name>
<dbReference type="Proteomes" id="UP000317691">
    <property type="component" value="Unassembled WGS sequence"/>
</dbReference>
<gene>
    <name evidence="2" type="ORF">E6K79_06100</name>
</gene>
<evidence type="ECO:0000313" key="3">
    <source>
        <dbReference type="Proteomes" id="UP000317691"/>
    </source>
</evidence>
<reference evidence="2 3" key="1">
    <citation type="journal article" date="2019" name="Nat. Microbiol.">
        <title>Mediterranean grassland soil C-N compound turnover is dependent on rainfall and depth, and is mediated by genomically divergent microorganisms.</title>
        <authorList>
            <person name="Diamond S."/>
            <person name="Andeer P.F."/>
            <person name="Li Z."/>
            <person name="Crits-Christoph A."/>
            <person name="Burstein D."/>
            <person name="Anantharaman K."/>
            <person name="Lane K.R."/>
            <person name="Thomas B.C."/>
            <person name="Pan C."/>
            <person name="Northen T.R."/>
            <person name="Banfield J.F."/>
        </authorList>
    </citation>
    <scope>NUCLEOTIDE SEQUENCE [LARGE SCALE GENOMIC DNA]</scope>
    <source>
        <strain evidence="2">WS_9</strain>
    </source>
</reference>
<feature type="transmembrane region" description="Helical" evidence="1">
    <location>
        <begin position="80"/>
        <end position="99"/>
    </location>
</feature>
<dbReference type="AlphaFoldDB" id="A0A538TMU7"/>
<keyword evidence="1" id="KW-0812">Transmembrane</keyword>
<evidence type="ECO:0000256" key="1">
    <source>
        <dbReference type="SAM" id="Phobius"/>
    </source>
</evidence>
<feature type="transmembrane region" description="Helical" evidence="1">
    <location>
        <begin position="15"/>
        <end position="37"/>
    </location>
</feature>
<protein>
    <submittedName>
        <fullName evidence="2">Uncharacterized protein</fullName>
    </submittedName>
</protein>